<dbReference type="EMBL" id="AKKV01000024">
    <property type="protein sequence ID" value="EIT85891.1"/>
    <property type="molecule type" value="Genomic_DNA"/>
</dbReference>
<accession>I8J2C1</accession>
<dbReference type="OrthoDB" id="2511091at2"/>
<keyword evidence="2 3" id="KW-0067">ATP-binding</keyword>
<dbReference type="GO" id="GO:0005524">
    <property type="term" value="F:ATP binding"/>
    <property type="evidence" value="ECO:0007669"/>
    <property type="project" value="UniProtKB-UniRule"/>
</dbReference>
<feature type="binding site" evidence="3">
    <location>
        <begin position="187"/>
        <end position="194"/>
    </location>
    <ligand>
        <name>ATP</name>
        <dbReference type="ChEBI" id="CHEBI:30616"/>
    </ligand>
</feature>
<evidence type="ECO:0000259" key="4">
    <source>
        <dbReference type="PROSITE" id="PS50901"/>
    </source>
</evidence>
<dbReference type="Gene3D" id="3.40.50.300">
    <property type="entry name" value="P-loop containing nucleotide triphosphate hydrolases"/>
    <property type="match status" value="1"/>
</dbReference>
<sequence length="445" mass="50007">MIVSTIALGSIAIYAKVKSSGGGVTADSQKLQQIFTNSGLNITKSGKTFTTQLLKKRKKKWGTEYVYRIPLGRSFGDYEEKIKVIEDGLNAKSKLYTFNYSALKELDFKKKLGPQLKKIFINNKPRKEIELLYDGTLKIRIYNTAIPTKVLYRDLDGQKAWSVPVGAERYETIYHDFDTIPHMLVGGATGGGKSSFLDMFISHFIYTQPEHAKFTLIDLKGGIEFDRFRNCKQVVDYAEHPEEALEALRNVVAMMKETLATLKEKGARNVIDAGIKERHFIVIDEIGELASAKEVCKETKKIKEECEYLLSNIARLGRSQGIKLVTATQHPTVDVVPVQVKRNSDARLCFRVDGTSASMTILDAPGADKLPDIKGRAIYKRGADKYTLQTPWLPDKEMEQIIGPNIVIRSKPQQEESANESKTRNDFVMFEQTGLSDQGAITDFK</sequence>
<dbReference type="InterPro" id="IPR002543">
    <property type="entry name" value="FtsK_dom"/>
</dbReference>
<dbReference type="PANTHER" id="PTHR22683">
    <property type="entry name" value="SPORULATION PROTEIN RELATED"/>
    <property type="match status" value="1"/>
</dbReference>
<gene>
    <name evidence="5" type="ORF">A374_08649</name>
</gene>
<feature type="domain" description="FtsK" evidence="4">
    <location>
        <begin position="170"/>
        <end position="359"/>
    </location>
</feature>
<dbReference type="SUPFAM" id="SSF52540">
    <property type="entry name" value="P-loop containing nucleoside triphosphate hydrolases"/>
    <property type="match status" value="1"/>
</dbReference>
<reference evidence="5 6" key="1">
    <citation type="journal article" date="2012" name="J. Bacteriol.">
        <title>Genome of Bacillus macauensis ZFHKF-1, a Long-Chain-Forming Bacterium.</title>
        <authorList>
            <person name="Cai L."/>
            <person name="Zhang T."/>
        </authorList>
    </citation>
    <scope>NUCLEOTIDE SEQUENCE [LARGE SCALE GENOMIC DNA]</scope>
    <source>
        <strain evidence="5 6">ZFHKF-1</strain>
    </source>
</reference>
<comment type="caution">
    <text evidence="5">The sequence shown here is derived from an EMBL/GenBank/DDBJ whole genome shotgun (WGS) entry which is preliminary data.</text>
</comment>
<name>I8J2C1_9BACL</name>
<dbReference type="PANTHER" id="PTHR22683:SF1">
    <property type="entry name" value="TYPE VII SECRETION SYSTEM PROTEIN ESSC"/>
    <property type="match status" value="1"/>
</dbReference>
<evidence type="ECO:0000256" key="1">
    <source>
        <dbReference type="ARBA" id="ARBA00022741"/>
    </source>
</evidence>
<dbReference type="STRING" id="1196324.A374_08649"/>
<proteinExistence type="predicted"/>
<dbReference type="InterPro" id="IPR027417">
    <property type="entry name" value="P-loop_NTPase"/>
</dbReference>
<organism evidence="5 6">
    <name type="scientific">Fictibacillus macauensis ZFHKF-1</name>
    <dbReference type="NCBI Taxonomy" id="1196324"/>
    <lineage>
        <taxon>Bacteria</taxon>
        <taxon>Bacillati</taxon>
        <taxon>Bacillota</taxon>
        <taxon>Bacilli</taxon>
        <taxon>Bacillales</taxon>
        <taxon>Fictibacillaceae</taxon>
        <taxon>Fictibacillus</taxon>
    </lineage>
</organism>
<dbReference type="AlphaFoldDB" id="I8J2C1"/>
<dbReference type="GO" id="GO:0003677">
    <property type="term" value="F:DNA binding"/>
    <property type="evidence" value="ECO:0007669"/>
    <property type="project" value="InterPro"/>
</dbReference>
<evidence type="ECO:0000256" key="3">
    <source>
        <dbReference type="PROSITE-ProRule" id="PRU00289"/>
    </source>
</evidence>
<dbReference type="PROSITE" id="PS50901">
    <property type="entry name" value="FTSK"/>
    <property type="match status" value="1"/>
</dbReference>
<dbReference type="InterPro" id="IPR050206">
    <property type="entry name" value="FtsK/SpoIIIE/SftA"/>
</dbReference>
<keyword evidence="6" id="KW-1185">Reference proteome</keyword>
<evidence type="ECO:0000256" key="2">
    <source>
        <dbReference type="ARBA" id="ARBA00022840"/>
    </source>
</evidence>
<evidence type="ECO:0000313" key="6">
    <source>
        <dbReference type="Proteomes" id="UP000004080"/>
    </source>
</evidence>
<evidence type="ECO:0000313" key="5">
    <source>
        <dbReference type="EMBL" id="EIT85891.1"/>
    </source>
</evidence>
<dbReference type="Pfam" id="PF01580">
    <property type="entry name" value="FtsK_SpoIIIE"/>
    <property type="match status" value="1"/>
</dbReference>
<protein>
    <submittedName>
        <fullName evidence="5">DNA translocase FtsK</fullName>
    </submittedName>
</protein>
<dbReference type="PATRIC" id="fig|1196324.3.peg.1773"/>
<keyword evidence="1 3" id="KW-0547">Nucleotide-binding</keyword>
<dbReference type="Proteomes" id="UP000004080">
    <property type="component" value="Unassembled WGS sequence"/>
</dbReference>
<dbReference type="eggNOG" id="COG1674">
    <property type="taxonomic scope" value="Bacteria"/>
</dbReference>
<dbReference type="RefSeq" id="WP_007201823.1">
    <property type="nucleotide sequence ID" value="NZ_AKKV01000024.1"/>
</dbReference>